<sequence length="713" mass="80340">MPWKFDCIRGSSSLIAQSETRWPCKETYASLIIPNLNTSEPLSSPLLALVPIPPHPHLVPGEDRIGEKEMAEGMIPAINGIEEPAKSPIASAALHTAVIEEDVGEPIESRSVQTREFLNESIARGQRFRRKGVWSPGVSGCSRTTLWTETAAPLPRPPAREFLNHDALNTIQSHPSLFKVSTPIKVDVFESLLADHPNPDFVNSVCVGLREGFWPFADTHAEEWPLIFDNSDRPPKTEAEREFLRAQIEKEIEVGRYSQAFGPDLLPGMYSMPIHAVPKPGTNKHQLVTDHSAGKYALNSMISPEDIAGVTLDNIHDLANGLRSFRHSRPHAKLILWKADVSEAYRHMPMHPLWQIKQIVSFQGRQYVDRRNVFGGRASQRIYHAFMSLVIWIAIFKILIHFLYIYVDDSFSFEDKRDLELYAPYKKVLPRNMVKLLRLWDAIGLPHEERKQIFGSELPIIELASFAQKGSRRSLRDFQRLAGWLNWALNVYPLLRPGLSALYAKTAGKLVSRALLWVNRDVVRELNWVINHLRDVEGVFFFKSVSWSFSHLPPDVLTVYTDASGDGLAYWFPDLNIGFQSPLPSSAPIGTIFYFEALAVTAAILDAISRLHPAYHRIAVFSDNINTVSMFNSLAALPPYNWLLMESMDAIISAHVDFRVFFVAGVENVVADHLSRWRNSAAETFSPGLSIHPFTPPHNPLLPPRNTLGASKK</sequence>
<dbReference type="SUPFAM" id="SSF56672">
    <property type="entry name" value="DNA/RNA polymerases"/>
    <property type="match status" value="1"/>
</dbReference>
<keyword evidence="3" id="KW-1185">Reference proteome</keyword>
<evidence type="ECO:0008006" key="4">
    <source>
        <dbReference type="Google" id="ProtNLM"/>
    </source>
</evidence>
<name>A0A0D0ALP3_9AGAM</name>
<evidence type="ECO:0000313" key="3">
    <source>
        <dbReference type="Proteomes" id="UP000054485"/>
    </source>
</evidence>
<dbReference type="OrthoDB" id="198652at2759"/>
<dbReference type="HOGENOM" id="CLU_006058_0_2_1"/>
<dbReference type="PANTHER" id="PTHR33050">
    <property type="entry name" value="REVERSE TRANSCRIPTASE DOMAIN-CONTAINING PROTEIN"/>
    <property type="match status" value="1"/>
</dbReference>
<keyword evidence="1" id="KW-0472">Membrane</keyword>
<dbReference type="PANTHER" id="PTHR33050:SF7">
    <property type="entry name" value="RIBONUCLEASE H"/>
    <property type="match status" value="1"/>
</dbReference>
<dbReference type="InterPro" id="IPR043502">
    <property type="entry name" value="DNA/RNA_pol_sf"/>
</dbReference>
<reference evidence="3" key="2">
    <citation type="submission" date="2015-01" db="EMBL/GenBank/DDBJ databases">
        <title>Evolutionary Origins and Diversification of the Mycorrhizal Mutualists.</title>
        <authorList>
            <consortium name="DOE Joint Genome Institute"/>
            <consortium name="Mycorrhizal Genomics Consortium"/>
            <person name="Kohler A."/>
            <person name="Kuo A."/>
            <person name="Nagy L.G."/>
            <person name="Floudas D."/>
            <person name="Copeland A."/>
            <person name="Barry K.W."/>
            <person name="Cichocki N."/>
            <person name="Veneault-Fourrey C."/>
            <person name="LaButti K."/>
            <person name="Lindquist E.A."/>
            <person name="Lipzen A."/>
            <person name="Lundell T."/>
            <person name="Morin E."/>
            <person name="Murat C."/>
            <person name="Riley R."/>
            <person name="Ohm R."/>
            <person name="Sun H."/>
            <person name="Tunlid A."/>
            <person name="Henrissat B."/>
            <person name="Grigoriev I.V."/>
            <person name="Hibbett D.S."/>
            <person name="Martin F."/>
        </authorList>
    </citation>
    <scope>NUCLEOTIDE SEQUENCE [LARGE SCALE GENOMIC DNA]</scope>
    <source>
        <strain evidence="3">UH-Slu-Lm8-n1</strain>
    </source>
</reference>
<keyword evidence="1" id="KW-0812">Transmembrane</keyword>
<dbReference type="AlphaFoldDB" id="A0A0D0ALP3"/>
<dbReference type="InterPro" id="IPR052055">
    <property type="entry name" value="Hepadnavirus_pol/RT"/>
</dbReference>
<organism evidence="2 3">
    <name type="scientific">Suillus luteus UH-Slu-Lm8-n1</name>
    <dbReference type="NCBI Taxonomy" id="930992"/>
    <lineage>
        <taxon>Eukaryota</taxon>
        <taxon>Fungi</taxon>
        <taxon>Dikarya</taxon>
        <taxon>Basidiomycota</taxon>
        <taxon>Agaricomycotina</taxon>
        <taxon>Agaricomycetes</taxon>
        <taxon>Agaricomycetidae</taxon>
        <taxon>Boletales</taxon>
        <taxon>Suillineae</taxon>
        <taxon>Suillaceae</taxon>
        <taxon>Suillus</taxon>
    </lineage>
</organism>
<accession>A0A0D0ALP3</accession>
<dbReference type="Proteomes" id="UP000054485">
    <property type="component" value="Unassembled WGS sequence"/>
</dbReference>
<gene>
    <name evidence="2" type="ORF">CY34DRAFT_12163</name>
</gene>
<dbReference type="STRING" id="930992.A0A0D0ALP3"/>
<feature type="transmembrane region" description="Helical" evidence="1">
    <location>
        <begin position="382"/>
        <end position="407"/>
    </location>
</feature>
<dbReference type="EMBL" id="KN835229">
    <property type="protein sequence ID" value="KIK42811.1"/>
    <property type="molecule type" value="Genomic_DNA"/>
</dbReference>
<protein>
    <recommendedName>
        <fullName evidence="4">Reverse transcriptase</fullName>
    </recommendedName>
</protein>
<dbReference type="InParanoid" id="A0A0D0ALP3"/>
<evidence type="ECO:0000256" key="1">
    <source>
        <dbReference type="SAM" id="Phobius"/>
    </source>
</evidence>
<keyword evidence="1" id="KW-1133">Transmembrane helix</keyword>
<evidence type="ECO:0000313" key="2">
    <source>
        <dbReference type="EMBL" id="KIK42811.1"/>
    </source>
</evidence>
<proteinExistence type="predicted"/>
<reference evidence="2 3" key="1">
    <citation type="submission" date="2014-04" db="EMBL/GenBank/DDBJ databases">
        <authorList>
            <consortium name="DOE Joint Genome Institute"/>
            <person name="Kuo A."/>
            <person name="Ruytinx J."/>
            <person name="Rineau F."/>
            <person name="Colpaert J."/>
            <person name="Kohler A."/>
            <person name="Nagy L.G."/>
            <person name="Floudas D."/>
            <person name="Copeland A."/>
            <person name="Barry K.W."/>
            <person name="Cichocki N."/>
            <person name="Veneault-Fourrey C."/>
            <person name="LaButti K."/>
            <person name="Lindquist E.A."/>
            <person name="Lipzen A."/>
            <person name="Lundell T."/>
            <person name="Morin E."/>
            <person name="Murat C."/>
            <person name="Sun H."/>
            <person name="Tunlid A."/>
            <person name="Henrissat B."/>
            <person name="Grigoriev I.V."/>
            <person name="Hibbett D.S."/>
            <person name="Martin F."/>
            <person name="Nordberg H.P."/>
            <person name="Cantor M.N."/>
            <person name="Hua S.X."/>
        </authorList>
    </citation>
    <scope>NUCLEOTIDE SEQUENCE [LARGE SCALE GENOMIC DNA]</scope>
    <source>
        <strain evidence="2 3">UH-Slu-Lm8-n1</strain>
    </source>
</reference>